<keyword evidence="1" id="KW-0732">Signal</keyword>
<name>A0A844GTN6_9CHRO</name>
<reference evidence="2 3" key="1">
    <citation type="submission" date="2019-11" db="EMBL/GenBank/DDBJ databases">
        <title>Isolation of a new High Light Tolerant Cyanobacteria.</title>
        <authorList>
            <person name="Dobson Z."/>
            <person name="Vaughn N."/>
            <person name="Vaughn M."/>
            <person name="Fromme P."/>
            <person name="Mazor Y."/>
        </authorList>
    </citation>
    <scope>NUCLEOTIDE SEQUENCE [LARGE SCALE GENOMIC DNA]</scope>
    <source>
        <strain evidence="2 3">0216</strain>
    </source>
</reference>
<feature type="signal peptide" evidence="1">
    <location>
        <begin position="1"/>
        <end position="27"/>
    </location>
</feature>
<evidence type="ECO:0000256" key="1">
    <source>
        <dbReference type="SAM" id="SignalP"/>
    </source>
</evidence>
<accession>A0A844GTN6</accession>
<dbReference type="RefSeq" id="WP_015217926.1">
    <property type="nucleotide sequence ID" value="NZ_WMIA01000003.1"/>
</dbReference>
<dbReference type="AlphaFoldDB" id="A0A844GTN6"/>
<dbReference type="Proteomes" id="UP000437131">
    <property type="component" value="Unassembled WGS sequence"/>
</dbReference>
<dbReference type="EMBL" id="WMIA01000003">
    <property type="protein sequence ID" value="MTF38158.1"/>
    <property type="molecule type" value="Genomic_DNA"/>
</dbReference>
<sequence length="136" mass="15541">MLSKFSRFLTIAALTTLTCVITHPSSAQPETSEMGEEIEIVTVPLTINQLVNEAFWENSGDFFEQASMGGQLNTIFGWRKFPQGSYPENNITEDGLLLYAILSDYFRQLQEREPIIRTRDLANPFDTSLRENPQYQ</sequence>
<proteinExistence type="predicted"/>
<organism evidence="2 3">
    <name type="scientific">Cyanobacterium aponinum 0216</name>
    <dbReference type="NCBI Taxonomy" id="2676140"/>
    <lineage>
        <taxon>Bacteria</taxon>
        <taxon>Bacillati</taxon>
        <taxon>Cyanobacteriota</taxon>
        <taxon>Cyanophyceae</taxon>
        <taxon>Oscillatoriophycideae</taxon>
        <taxon>Chroococcales</taxon>
        <taxon>Geminocystaceae</taxon>
        <taxon>Cyanobacterium</taxon>
    </lineage>
</organism>
<evidence type="ECO:0000313" key="2">
    <source>
        <dbReference type="EMBL" id="MTF38158.1"/>
    </source>
</evidence>
<gene>
    <name evidence="2" type="ORF">GGC33_04390</name>
</gene>
<protein>
    <submittedName>
        <fullName evidence="2">Uncharacterized protein</fullName>
    </submittedName>
</protein>
<evidence type="ECO:0000313" key="3">
    <source>
        <dbReference type="Proteomes" id="UP000437131"/>
    </source>
</evidence>
<comment type="caution">
    <text evidence="2">The sequence shown here is derived from an EMBL/GenBank/DDBJ whole genome shotgun (WGS) entry which is preliminary data.</text>
</comment>
<feature type="chain" id="PRO_5032610067" evidence="1">
    <location>
        <begin position="28"/>
        <end position="136"/>
    </location>
</feature>